<dbReference type="HOGENOM" id="CLU_1022804_0_0_9"/>
<dbReference type="GO" id="GO:0004629">
    <property type="term" value="F:phospholipase C activity"/>
    <property type="evidence" value="ECO:0007669"/>
    <property type="project" value="InterPro"/>
</dbReference>
<sequence>MKRVLGVMLGALVFLTVLGSAPALAYNDYTHRQIASQGIVLIRNSDDPRIRAYASDLYKPFNVVKNRRIVSMTPAQILMDFSTQPDKDETSGWYEGHFYSPTFGTNYRGNRYPTARSNFTEHYNKALTQYRKGCYEQAWQELGRAIHYLGDLHAPHHVWNFPFGGNGVKESIKCHSTLESYYDGRAGFYVATCINQDELRQICSNNLDSEAHRWAAITEKSSYYLGTMEFDKLKAKEQKPAFERMAGPCSIVAQQRAAAVYLRFLNDVGIYH</sequence>
<reference evidence="5" key="1">
    <citation type="journal article" date="2010" name="Stand. Genomic Sci.">
        <title>Complete genome sequence of Syntrophothermus lipocalidus type strain (TGB-C1T).</title>
        <authorList>
            <consortium name="US DOE Joint Genome Institute (JGI-PGF)"/>
            <person name="Djao O."/>
            <person name="Zhang X."/>
            <person name="Lucas S."/>
            <person name="Lapidus A."/>
            <person name="Glavina Del Rio T."/>
            <person name="Nolan M."/>
            <person name="Tice H."/>
            <person name="Cheng J."/>
            <person name="Han C."/>
            <person name="Tapia R."/>
            <person name="Goodwin L."/>
            <person name="Pitluck S."/>
            <person name="Liolios K."/>
            <person name="Ivanova N."/>
            <person name="Mavromatis K."/>
            <person name="Mikhailova N."/>
            <person name="Ovchinnikova G."/>
            <person name="Pati A."/>
            <person name="Brambilla E."/>
            <person name="Chen A."/>
            <person name="Palaniappan K."/>
            <person name="Land M."/>
            <person name="Hauser L."/>
            <person name="Chang Y."/>
            <person name="Jeffries C."/>
            <person name="Rohde M."/>
            <person name="Sikorski J."/>
            <person name="Spring S."/>
            <person name="Goker M."/>
            <person name="Detter J."/>
            <person name="Woyke T."/>
            <person name="Bristow J."/>
            <person name="Eisen J."/>
            <person name="Markowitz V."/>
            <person name="Hugenholtz P."/>
            <person name="Kyrpides N."/>
            <person name="Klenk H."/>
        </authorList>
    </citation>
    <scope>NUCLEOTIDE SEQUENCE [LARGE SCALE GENOMIC DNA]</scope>
    <source>
        <strain evidence="5">DSM 12680 / TGB-C1</strain>
    </source>
</reference>
<organism evidence="4 5">
    <name type="scientific">Syntrophothermus lipocalidus (strain DSM 12680 / TGB-C1)</name>
    <dbReference type="NCBI Taxonomy" id="643648"/>
    <lineage>
        <taxon>Bacteria</taxon>
        <taxon>Bacillati</taxon>
        <taxon>Bacillota</taxon>
        <taxon>Clostridia</taxon>
        <taxon>Eubacteriales</taxon>
        <taxon>Syntrophomonadaceae</taxon>
        <taxon>Syntrophothermus</taxon>
    </lineage>
</organism>
<protein>
    <submittedName>
        <fullName evidence="4">Phospholipase C zinc-binding protein</fullName>
    </submittedName>
</protein>
<evidence type="ECO:0000313" key="4">
    <source>
        <dbReference type="EMBL" id="ADI00830.1"/>
    </source>
</evidence>
<dbReference type="InterPro" id="IPR008947">
    <property type="entry name" value="PLipase_C/P1_nuclease_dom_sf"/>
</dbReference>
<keyword evidence="5" id="KW-1185">Reference proteome</keyword>
<evidence type="ECO:0000256" key="2">
    <source>
        <dbReference type="SAM" id="SignalP"/>
    </source>
</evidence>
<keyword evidence="2" id="KW-0732">Signal</keyword>
<dbReference type="SMART" id="SM00770">
    <property type="entry name" value="Zn_dep_PLPC"/>
    <property type="match status" value="1"/>
</dbReference>
<reference evidence="4 5" key="2">
    <citation type="journal article" date="2010" name="Stand. Genomic Sci.">
        <title>Complete genome sequence of Syntrophothermus lipocalidus type strain (TGB-C1).</title>
        <authorList>
            <person name="Djao O.D."/>
            <person name="Zhang X."/>
            <person name="Lucas S."/>
            <person name="Lapidus A."/>
            <person name="Del Rio T.G."/>
            <person name="Nolan M."/>
            <person name="Tice H."/>
            <person name="Cheng J.F."/>
            <person name="Han C."/>
            <person name="Tapia R."/>
            <person name="Goodwin L."/>
            <person name="Pitluck S."/>
            <person name="Liolios K."/>
            <person name="Ivanova N."/>
            <person name="Mavromatis K."/>
            <person name="Mikhailova N."/>
            <person name="Ovchinnikova G."/>
            <person name="Pati A."/>
            <person name="Brambilla E."/>
            <person name="Chen A."/>
            <person name="Palaniappan K."/>
            <person name="Land M."/>
            <person name="Hauser L."/>
            <person name="Chang Y.J."/>
            <person name="Jeffries C.D."/>
            <person name="Rohde M."/>
            <person name="Sikorski J."/>
            <person name="Spring S."/>
            <person name="Goker M."/>
            <person name="Detter J.C."/>
            <person name="Woyke T."/>
            <person name="Bristow J."/>
            <person name="Eisen J.A."/>
            <person name="Markowitz V."/>
            <person name="Hugenholtz P."/>
            <person name="Kyrpides N.C."/>
            <person name="Klenk H.P."/>
        </authorList>
    </citation>
    <scope>NUCLEOTIDE SEQUENCE [LARGE SCALE GENOMIC DNA]</scope>
    <source>
        <strain evidence="5">DSM 12680 / TGB-C1</strain>
    </source>
</reference>
<dbReference type="Gene3D" id="1.10.575.10">
    <property type="entry name" value="P1 Nuclease"/>
    <property type="match status" value="1"/>
</dbReference>
<name>D7CIG5_SYNLT</name>
<dbReference type="GO" id="GO:0008270">
    <property type="term" value="F:zinc ion binding"/>
    <property type="evidence" value="ECO:0007669"/>
    <property type="project" value="InterPro"/>
</dbReference>
<feature type="chain" id="PRO_5003093977" evidence="2">
    <location>
        <begin position="26"/>
        <end position="272"/>
    </location>
</feature>
<accession>D7CIG5</accession>
<dbReference type="RefSeq" id="WP_013174234.1">
    <property type="nucleotide sequence ID" value="NC_014220.1"/>
</dbReference>
<feature type="domain" description="Zn-dependent PLC" evidence="3">
    <location>
        <begin position="17"/>
        <end position="272"/>
    </location>
</feature>
<keyword evidence="1" id="KW-0964">Secreted</keyword>
<dbReference type="EMBL" id="CP002048">
    <property type="protein sequence ID" value="ADI00830.1"/>
    <property type="molecule type" value="Genomic_DNA"/>
</dbReference>
<feature type="signal peptide" evidence="2">
    <location>
        <begin position="1"/>
        <end position="25"/>
    </location>
</feature>
<evidence type="ECO:0000259" key="3">
    <source>
        <dbReference type="PROSITE" id="PS51346"/>
    </source>
</evidence>
<dbReference type="Proteomes" id="UP000000378">
    <property type="component" value="Chromosome"/>
</dbReference>
<gene>
    <name evidence="4" type="ordered locus">Slip_0023</name>
</gene>
<dbReference type="SUPFAM" id="SSF48537">
    <property type="entry name" value="Phospholipase C/P1 nuclease"/>
    <property type="match status" value="1"/>
</dbReference>
<dbReference type="AlphaFoldDB" id="D7CIG5"/>
<dbReference type="KEGG" id="slp:Slip_0023"/>
<dbReference type="STRING" id="643648.Slip_0023"/>
<dbReference type="InterPro" id="IPR001531">
    <property type="entry name" value="Zn_PLipaseC"/>
</dbReference>
<dbReference type="OrthoDB" id="1937927at2"/>
<evidence type="ECO:0000256" key="1">
    <source>
        <dbReference type="ARBA" id="ARBA00022525"/>
    </source>
</evidence>
<dbReference type="PROSITE" id="PS51346">
    <property type="entry name" value="PROKAR_ZN_DEPEND_PLPC_2"/>
    <property type="match status" value="1"/>
</dbReference>
<proteinExistence type="predicted"/>
<evidence type="ECO:0000313" key="5">
    <source>
        <dbReference type="Proteomes" id="UP000000378"/>
    </source>
</evidence>
<dbReference type="CDD" id="cd11009">
    <property type="entry name" value="Zn_dep_PLPC"/>
    <property type="match status" value="1"/>
</dbReference>